<dbReference type="AlphaFoldDB" id="A0A7I7RQ04"/>
<keyword evidence="2" id="KW-1185">Reference proteome</keyword>
<evidence type="ECO:0000313" key="2">
    <source>
        <dbReference type="Proteomes" id="UP000467428"/>
    </source>
</evidence>
<dbReference type="EMBL" id="AP022592">
    <property type="protein sequence ID" value="BBY46668.1"/>
    <property type="molecule type" value="Genomic_DNA"/>
</dbReference>
<reference evidence="1 2" key="1">
    <citation type="journal article" date="2019" name="Emerg. Microbes Infect.">
        <title>Comprehensive subspecies identification of 175 nontuberculous mycobacteria species based on 7547 genomic profiles.</title>
        <authorList>
            <person name="Matsumoto Y."/>
            <person name="Kinjo T."/>
            <person name="Motooka D."/>
            <person name="Nabeya D."/>
            <person name="Jung N."/>
            <person name="Uechi K."/>
            <person name="Horii T."/>
            <person name="Iida T."/>
            <person name="Fujita J."/>
            <person name="Nakamura S."/>
        </authorList>
    </citation>
    <scope>NUCLEOTIDE SEQUENCE [LARGE SCALE GENOMIC DNA]</scope>
    <source>
        <strain evidence="1 2">JCM 18538</strain>
        <plasmid evidence="1">pJCM18538</plasmid>
    </source>
</reference>
<keyword evidence="1" id="KW-0614">Plasmid</keyword>
<geneLocation type="plasmid" evidence="1">
    <name>pJCM18538</name>
</geneLocation>
<dbReference type="Gene3D" id="1.10.287.130">
    <property type="match status" value="1"/>
</dbReference>
<dbReference type="RefSeq" id="WP_163916178.1">
    <property type="nucleotide sequence ID" value="NZ_AP022592.1"/>
</dbReference>
<name>A0A7I7RQ04_9MYCO</name>
<accession>A0A7I7RQ04</accession>
<proteinExistence type="predicted"/>
<organism evidence="1 2">
    <name type="scientific">Mycolicibacterium arabiense</name>
    <dbReference type="NCBI Taxonomy" id="1286181"/>
    <lineage>
        <taxon>Bacteria</taxon>
        <taxon>Bacillati</taxon>
        <taxon>Actinomycetota</taxon>
        <taxon>Actinomycetes</taxon>
        <taxon>Mycobacteriales</taxon>
        <taxon>Mycobacteriaceae</taxon>
        <taxon>Mycolicibacterium</taxon>
    </lineage>
</organism>
<dbReference type="Proteomes" id="UP000467428">
    <property type="component" value="Plasmid pJCM18538"/>
</dbReference>
<protein>
    <submittedName>
        <fullName evidence="1">Uncharacterized protein</fullName>
    </submittedName>
</protein>
<dbReference type="KEGG" id="marz:MARA_00980"/>
<gene>
    <name evidence="1" type="ORF">MARA_00980</name>
</gene>
<evidence type="ECO:0000313" key="1">
    <source>
        <dbReference type="EMBL" id="BBY46668.1"/>
    </source>
</evidence>
<sequence length="229" mass="25269">MVRIAADHFGAFVRARYPMAVHLLQGMIVDHEGVHQLIDQQRRIQAAGTLTAGLMHGLNNPAGAMVRIAAQLRTRLHDDHQYRTDRRLPPVASQVYEALRCEVVDSVDNVLKSPLSASQRVRLEEDFEQWLTVHGVEDTWAWAPSLAAGGLTPAALQIMADALTGSEAADQLSAVVSALTERIDKLLLFGDLAVRAPRSARWSDRHSSTPSSTHHRSPYAICTICWIAR</sequence>